<evidence type="ECO:0000259" key="2">
    <source>
        <dbReference type="Pfam" id="PF00501"/>
    </source>
</evidence>
<accession>A0A5Q0BH18</accession>
<dbReference type="OrthoDB" id="9787658at2"/>
<dbReference type="InterPro" id="IPR042099">
    <property type="entry name" value="ANL_N_sf"/>
</dbReference>
<dbReference type="AlphaFoldDB" id="A0A5Q0BH18"/>
<dbReference type="InParanoid" id="A0A5Q0BH18"/>
<name>A0A5Q0BH18_9GAMM</name>
<evidence type="ECO:0000256" key="1">
    <source>
        <dbReference type="ARBA" id="ARBA00006432"/>
    </source>
</evidence>
<keyword evidence="3" id="KW-0436">Ligase</keyword>
<dbReference type="Pfam" id="PF00501">
    <property type="entry name" value="AMP-binding"/>
    <property type="match status" value="1"/>
</dbReference>
<proteinExistence type="inferred from homology"/>
<dbReference type="Gene3D" id="3.30.300.30">
    <property type="match status" value="1"/>
</dbReference>
<feature type="domain" description="AMP-dependent synthetase/ligase" evidence="2">
    <location>
        <begin position="39"/>
        <end position="279"/>
    </location>
</feature>
<evidence type="ECO:0000313" key="3">
    <source>
        <dbReference type="EMBL" id="QFY43110.1"/>
    </source>
</evidence>
<evidence type="ECO:0000313" key="4">
    <source>
        <dbReference type="Proteomes" id="UP000325755"/>
    </source>
</evidence>
<dbReference type="GO" id="GO:0006631">
    <property type="term" value="P:fatty acid metabolic process"/>
    <property type="evidence" value="ECO:0007669"/>
    <property type="project" value="TreeGrafter"/>
</dbReference>
<sequence length="437" mass="48301">MPIQRPETLFAVRNGVELSRGKFWADVHTFARRLPDRPYLLNLCEDRYLFCVTLLAAMLREQVCLLPPAAQPGILRDLLDDFPACYLVAEKEPRHALCPWFPAELPETTIMTWVEPVEFDPGQTALIAFTSGTTGRSKPCLKTWGTFQTSASMALRSLGLENTRLAVVSTTAPQHMYGLETSIFWPLFSSLVLHAAWPFFPEDVRQTVRDAPLPCLLATTPVHLRALCGTAAHWSNLHATLCSTASLSQSQALQVEQTTGKALWEIYGSTETLSLALRATAREAIWRPYTEVNLYHDAEGGIVLSAPHLSEPAHLQDLLHIESSGGFTLLGRSADMVKIGGKRISLADLDRRLTDIDGVDDGVCLAIPDAQREFRMMAVVVSDLSKQDIAEALRPYLDEVFLPKRIDFVKKIPRNSVGKVARSDLEKLVVAANGAGE</sequence>
<dbReference type="Gene3D" id="3.40.50.12780">
    <property type="entry name" value="N-terminal domain of ligase-like"/>
    <property type="match status" value="1"/>
</dbReference>
<dbReference type="InterPro" id="IPR020845">
    <property type="entry name" value="AMP-binding_CS"/>
</dbReference>
<protein>
    <submittedName>
        <fullName evidence="3">Acyl--CoA ligase</fullName>
    </submittedName>
</protein>
<dbReference type="InterPro" id="IPR045851">
    <property type="entry name" value="AMP-bd_C_sf"/>
</dbReference>
<dbReference type="Proteomes" id="UP000325755">
    <property type="component" value="Chromosome"/>
</dbReference>
<dbReference type="SUPFAM" id="SSF56801">
    <property type="entry name" value="Acetyl-CoA synthetase-like"/>
    <property type="match status" value="1"/>
</dbReference>
<gene>
    <name evidence="3" type="ORF">F6R98_11165</name>
</gene>
<dbReference type="InterPro" id="IPR000873">
    <property type="entry name" value="AMP-dep_synth/lig_dom"/>
</dbReference>
<dbReference type="PANTHER" id="PTHR43201">
    <property type="entry name" value="ACYL-COA SYNTHETASE"/>
    <property type="match status" value="1"/>
</dbReference>
<reference evidence="3 4" key="1">
    <citation type="submission" date="2019-09" db="EMBL/GenBank/DDBJ databases">
        <title>Ecophysiology of the spiral-shaped methanotroph Methylospira mobilis as revealed by the complete genome sequence.</title>
        <authorList>
            <person name="Oshkin I.Y."/>
            <person name="Dedysh S.N."/>
            <person name="Miroshnikov K."/>
            <person name="Danilova O.V."/>
            <person name="Hakobyan A."/>
            <person name="Liesack W."/>
        </authorList>
    </citation>
    <scope>NUCLEOTIDE SEQUENCE [LARGE SCALE GENOMIC DNA]</scope>
    <source>
        <strain evidence="3 4">Shm1</strain>
    </source>
</reference>
<dbReference type="EMBL" id="CP044205">
    <property type="protein sequence ID" value="QFY43110.1"/>
    <property type="molecule type" value="Genomic_DNA"/>
</dbReference>
<dbReference type="GO" id="GO:0031956">
    <property type="term" value="F:medium-chain fatty acid-CoA ligase activity"/>
    <property type="evidence" value="ECO:0007669"/>
    <property type="project" value="TreeGrafter"/>
</dbReference>
<comment type="similarity">
    <text evidence="1">Belongs to the ATP-dependent AMP-binding enzyme family.</text>
</comment>
<dbReference type="PROSITE" id="PS00455">
    <property type="entry name" value="AMP_BINDING"/>
    <property type="match status" value="1"/>
</dbReference>
<dbReference type="KEGG" id="mmob:F6R98_11165"/>
<dbReference type="PANTHER" id="PTHR43201:SF8">
    <property type="entry name" value="ACYL-COA SYNTHETASE FAMILY MEMBER 3"/>
    <property type="match status" value="1"/>
</dbReference>
<keyword evidence="4" id="KW-1185">Reference proteome</keyword>
<dbReference type="RefSeq" id="WP_153249094.1">
    <property type="nucleotide sequence ID" value="NZ_CP044205.1"/>
</dbReference>
<organism evidence="3 4">
    <name type="scientific">Candidatus Methylospira mobilis</name>
    <dbReference type="NCBI Taxonomy" id="1808979"/>
    <lineage>
        <taxon>Bacteria</taxon>
        <taxon>Pseudomonadati</taxon>
        <taxon>Pseudomonadota</taxon>
        <taxon>Gammaproteobacteria</taxon>
        <taxon>Methylococcales</taxon>
        <taxon>Methylococcaceae</taxon>
        <taxon>Candidatus Methylospira</taxon>
    </lineage>
</organism>